<accession>A0A7I9W4I2</accession>
<sequence>MKEALLIEGLRDWIRLGEIHSAFLFENHTRKRSVSEAQQLTLNMIREVVSEGLFDLGEIVDRSHSGFRAWDLTLDEAMAKIEKQYVANYDDRWGWTACAWLQLTEKGRVLALRLYHADD</sequence>
<evidence type="ECO:0000313" key="2">
    <source>
        <dbReference type="Proteomes" id="UP000465302"/>
    </source>
</evidence>
<dbReference type="AlphaFoldDB" id="A0A7I9W4I2"/>
<comment type="caution">
    <text evidence="1">The sequence shown here is derived from an EMBL/GenBank/DDBJ whole genome shotgun (WGS) entry which is preliminary data.</text>
</comment>
<evidence type="ECO:0000313" key="1">
    <source>
        <dbReference type="EMBL" id="GFG52287.1"/>
    </source>
</evidence>
<gene>
    <name evidence="1" type="ORF">MAGR_37280</name>
</gene>
<reference evidence="1 2" key="1">
    <citation type="journal article" date="2019" name="Emerg. Microbes Infect.">
        <title>Comprehensive subspecies identification of 175 nontuberculous mycobacteria species based on 7547 genomic profiles.</title>
        <authorList>
            <person name="Matsumoto Y."/>
            <person name="Kinjo T."/>
            <person name="Motooka D."/>
            <person name="Nabeya D."/>
            <person name="Jung N."/>
            <person name="Uechi K."/>
            <person name="Horii T."/>
            <person name="Iida T."/>
            <person name="Fujita J."/>
            <person name="Nakamura S."/>
        </authorList>
    </citation>
    <scope>NUCLEOTIDE SEQUENCE [LARGE SCALE GENOMIC DNA]</scope>
    <source>
        <strain evidence="1 2">JCM 6377</strain>
    </source>
</reference>
<name>A0A7I9W4I2_MYCAG</name>
<organism evidence="1 2">
    <name type="scientific">Mycolicibacterium agri</name>
    <name type="common">Mycobacterium agri</name>
    <dbReference type="NCBI Taxonomy" id="36811"/>
    <lineage>
        <taxon>Bacteria</taxon>
        <taxon>Bacillati</taxon>
        <taxon>Actinomycetota</taxon>
        <taxon>Actinomycetes</taxon>
        <taxon>Mycobacteriales</taxon>
        <taxon>Mycobacteriaceae</taxon>
        <taxon>Mycolicibacterium</taxon>
    </lineage>
</organism>
<dbReference type="Proteomes" id="UP000465302">
    <property type="component" value="Unassembled WGS sequence"/>
</dbReference>
<proteinExistence type="predicted"/>
<dbReference type="EMBL" id="BLKS01000001">
    <property type="protein sequence ID" value="GFG52287.1"/>
    <property type="molecule type" value="Genomic_DNA"/>
</dbReference>
<protein>
    <submittedName>
        <fullName evidence="1">Uncharacterized protein</fullName>
    </submittedName>
</protein>